<dbReference type="InterPro" id="IPR037523">
    <property type="entry name" value="VOC_core"/>
</dbReference>
<organism evidence="7">
    <name type="scientific">Streptomyces toyocaensis</name>
    <dbReference type="NCBI Taxonomy" id="55952"/>
    <lineage>
        <taxon>Bacteria</taxon>
        <taxon>Bacillati</taxon>
        <taxon>Actinomycetota</taxon>
        <taxon>Actinomycetes</taxon>
        <taxon>Kitasatosporales</taxon>
        <taxon>Streptomycetaceae</taxon>
        <taxon>Streptomyces</taxon>
    </lineage>
</organism>
<evidence type="ECO:0000259" key="6">
    <source>
        <dbReference type="PROSITE" id="PS51819"/>
    </source>
</evidence>
<dbReference type="PANTHER" id="PTHR11959:SF1">
    <property type="entry name" value="4-HYDROXYPHENYLPYRUVATE DIOXYGENASE"/>
    <property type="match status" value="1"/>
</dbReference>
<dbReference type="CDD" id="cd08342">
    <property type="entry name" value="HPPD_N_like"/>
    <property type="match status" value="1"/>
</dbReference>
<dbReference type="SUPFAM" id="SSF54593">
    <property type="entry name" value="Glyoxalase/Bleomycin resistance protein/Dihydroxybiphenyl dioxygenase"/>
    <property type="match status" value="1"/>
</dbReference>
<dbReference type="CDD" id="cd07250">
    <property type="entry name" value="HPPD_C_like"/>
    <property type="match status" value="1"/>
</dbReference>
<comment type="cofactor">
    <cofactor evidence="5">
        <name>Fe cation</name>
        <dbReference type="ChEBI" id="CHEBI:24875"/>
    </cofactor>
    <text evidence="5">Binds 1 Fe cation per subunit.</text>
</comment>
<accession>Q8KLK2</accession>
<dbReference type="GO" id="GO:0006572">
    <property type="term" value="P:L-tyrosine catabolic process"/>
    <property type="evidence" value="ECO:0007669"/>
    <property type="project" value="TreeGrafter"/>
</dbReference>
<dbReference type="InterPro" id="IPR004360">
    <property type="entry name" value="Glyas_Fos-R_dOase_dom"/>
</dbReference>
<reference evidence="7" key="2">
    <citation type="journal article" date="2002" name="Proc. Natl. Acad. Sci. U.S.A.">
        <title>Assembling the glycopeptide antibiotic scaffold: the biosynthesis of A47934 from Streptomyces toyocaensis NRRL15009.</title>
        <authorList>
            <person name="Pootoolal J."/>
            <person name="Thomas M.G."/>
            <person name="Marshall C.G."/>
            <person name="Neu J.M."/>
            <person name="Hubbard B.K."/>
            <person name="Walsh C.T."/>
            <person name="Wright G.D."/>
        </authorList>
    </citation>
    <scope>NUCLEOTIDE SEQUENCE</scope>
    <source>
        <strain evidence="7">NRRL 15009</strain>
    </source>
</reference>
<dbReference type="InterPro" id="IPR029068">
    <property type="entry name" value="Glyas_Bleomycin-R_OHBP_Dase"/>
</dbReference>
<dbReference type="PIRSF" id="PIRSF009283">
    <property type="entry name" value="HPP_dOase"/>
    <property type="match status" value="1"/>
</dbReference>
<evidence type="ECO:0000313" key="7">
    <source>
        <dbReference type="EMBL" id="AAM80551.1"/>
    </source>
</evidence>
<feature type="binding site" evidence="5">
    <location>
        <position position="256"/>
    </location>
    <ligand>
        <name>Fe cation</name>
        <dbReference type="ChEBI" id="CHEBI:24875"/>
    </ligand>
</feature>
<dbReference type="InterPro" id="IPR041735">
    <property type="entry name" value="4OHPhenylPyrv_dOase_C"/>
</dbReference>
<dbReference type="GO" id="GO:0046872">
    <property type="term" value="F:metal ion binding"/>
    <property type="evidence" value="ECO:0007669"/>
    <property type="project" value="UniProtKB-KW"/>
</dbReference>
<feature type="domain" description="VOC" evidence="6">
    <location>
        <begin position="173"/>
        <end position="324"/>
    </location>
</feature>
<evidence type="ECO:0000256" key="3">
    <source>
        <dbReference type="ARBA" id="ARBA00022737"/>
    </source>
</evidence>
<keyword evidence="4 5" id="KW-0408">Iron</keyword>
<evidence type="ECO:0000256" key="2">
    <source>
        <dbReference type="ARBA" id="ARBA00022723"/>
    </source>
</evidence>
<dbReference type="Gene3D" id="3.10.180.10">
    <property type="entry name" value="2,3-Dihydroxybiphenyl 1,2-Dioxygenase, domain 1"/>
    <property type="match status" value="2"/>
</dbReference>
<evidence type="ECO:0000256" key="1">
    <source>
        <dbReference type="ARBA" id="ARBA00005877"/>
    </source>
</evidence>
<dbReference type="AlphaFoldDB" id="Q8KLK2"/>
<dbReference type="Pfam" id="PF00903">
    <property type="entry name" value="Glyoxalase"/>
    <property type="match status" value="1"/>
</dbReference>
<dbReference type="NCBIfam" id="TIGR01263">
    <property type="entry name" value="4HPPD"/>
    <property type="match status" value="1"/>
</dbReference>
<feature type="binding site" evidence="5">
    <location>
        <position position="176"/>
    </location>
    <ligand>
        <name>Fe cation</name>
        <dbReference type="ChEBI" id="CHEBI:24875"/>
    </ligand>
</feature>
<dbReference type="GO" id="GO:0003868">
    <property type="term" value="F:4-hydroxyphenylpyruvate dioxygenase activity"/>
    <property type="evidence" value="ECO:0007669"/>
    <property type="project" value="InterPro"/>
</dbReference>
<protein>
    <submittedName>
        <fullName evidence="7">HmaS</fullName>
    </submittedName>
</protein>
<dbReference type="PROSITE" id="PS51819">
    <property type="entry name" value="VOC"/>
    <property type="match status" value="2"/>
</dbReference>
<keyword evidence="2 5" id="KW-0479">Metal-binding</keyword>
<sequence>MGTVMSELAMAADPLADLSVDYVEMYVENLEAAALTWVDKYAFTVVGSGDFADHRSTALRHGRITLVLTEATSDEHVASTYVASHGDGVADIALRTADVTAAFDAAVANGARVHRPPTPHGGDGPAVTAVLHGFGDVVHTLVQRAPGEEPGLPAGFSPISRTGDGPAGVDLLDLDHIAVCLNTGDLDPTVDHYLTAFGFRRIFEERIVVGRQAMESAVVQSPSGSVTLTLIQPDPSADPGQIDEFLKAHQGAGVQHLAFSSPDAVRSVRALADRGVTFLTTPQAYYDLLGERIALSESRVDDLRATNVLVDEDHGGQLFQIFTASTHLRHTLFFEVIERQGAETFGSANIKALYEAVELERTGQRGPRQ</sequence>
<dbReference type="InterPro" id="IPR041736">
    <property type="entry name" value="4OHPhenylPyrv_dOase_N"/>
</dbReference>
<evidence type="ECO:0000256" key="4">
    <source>
        <dbReference type="ARBA" id="ARBA00023004"/>
    </source>
</evidence>
<dbReference type="Pfam" id="PF14696">
    <property type="entry name" value="Glyoxalase_5"/>
    <property type="match status" value="1"/>
</dbReference>
<keyword evidence="3" id="KW-0677">Repeat</keyword>
<feature type="domain" description="VOC" evidence="6">
    <location>
        <begin position="19"/>
        <end position="144"/>
    </location>
</feature>
<proteinExistence type="inferred from homology"/>
<name>Q8KLK2_STRTO</name>
<evidence type="ECO:0000256" key="5">
    <source>
        <dbReference type="PIRSR" id="PIRSR009283-1"/>
    </source>
</evidence>
<feature type="binding site" evidence="5">
    <location>
        <position position="335"/>
    </location>
    <ligand>
        <name>Fe cation</name>
        <dbReference type="ChEBI" id="CHEBI:24875"/>
    </ligand>
</feature>
<dbReference type="InterPro" id="IPR005956">
    <property type="entry name" value="4OHPhenylPyrv_dOase"/>
</dbReference>
<comment type="similarity">
    <text evidence="1">Belongs to the 4HPPD family.</text>
</comment>
<reference evidence="7" key="1">
    <citation type="journal article" date="1997" name="Proc. Natl. Acad. Sci. U.S.A.">
        <title>D-Ala-D-Ala ligases from glycopeptide antibiotic-producing organisms are highly homologous to the enterococcal vancomycin-resistance ligases VanA and VanB.</title>
        <authorList>
            <person name="Marshall C.G."/>
            <person name="Broadhead G."/>
            <person name="Leskiw B.K."/>
            <person name="Wright G.D."/>
        </authorList>
    </citation>
    <scope>NUCLEOTIDE SEQUENCE</scope>
    <source>
        <strain evidence="7">NRRL 15009</strain>
    </source>
</reference>
<dbReference type="EMBL" id="U82965">
    <property type="protein sequence ID" value="AAM80551.1"/>
    <property type="molecule type" value="Genomic_DNA"/>
</dbReference>
<dbReference type="PANTHER" id="PTHR11959">
    <property type="entry name" value="4-HYDROXYPHENYLPYRUVATE DIOXYGENASE"/>
    <property type="match status" value="1"/>
</dbReference>